<name>A0A932FXD4_UNCTE</name>
<evidence type="ECO:0000313" key="8">
    <source>
        <dbReference type="EMBL" id="MBI2877257.1"/>
    </source>
</evidence>
<evidence type="ECO:0000256" key="3">
    <source>
        <dbReference type="ARBA" id="ARBA00022825"/>
    </source>
</evidence>
<evidence type="ECO:0000256" key="2">
    <source>
        <dbReference type="ARBA" id="ARBA00022801"/>
    </source>
</evidence>
<dbReference type="GO" id="GO:0016485">
    <property type="term" value="P:protein processing"/>
    <property type="evidence" value="ECO:0007669"/>
    <property type="project" value="TreeGrafter"/>
</dbReference>
<dbReference type="GO" id="GO:0005737">
    <property type="term" value="C:cytoplasm"/>
    <property type="evidence" value="ECO:0007669"/>
    <property type="project" value="UniProtKB-ARBA"/>
</dbReference>
<dbReference type="PROSITE" id="PS51892">
    <property type="entry name" value="SUBTILASE"/>
    <property type="match status" value="1"/>
</dbReference>
<dbReference type="InterPro" id="IPR034054">
    <property type="entry name" value="Pep_S8_PrcA"/>
</dbReference>
<feature type="active site" description="Charge relay system" evidence="4 5">
    <location>
        <position position="230"/>
    </location>
</feature>
<dbReference type="PANTHER" id="PTHR42884:SF14">
    <property type="entry name" value="NEUROENDOCRINE CONVERTASE 1"/>
    <property type="match status" value="1"/>
</dbReference>
<dbReference type="Pfam" id="PF00082">
    <property type="entry name" value="Peptidase_S8"/>
    <property type="match status" value="1"/>
</dbReference>
<dbReference type="InterPro" id="IPR000209">
    <property type="entry name" value="Peptidase_S8/S53_dom"/>
</dbReference>
<dbReference type="PROSITE" id="PS00136">
    <property type="entry name" value="SUBTILASE_ASP"/>
    <property type="match status" value="1"/>
</dbReference>
<dbReference type="GO" id="GO:0004252">
    <property type="term" value="F:serine-type endopeptidase activity"/>
    <property type="evidence" value="ECO:0007669"/>
    <property type="project" value="UniProtKB-UniRule"/>
</dbReference>
<dbReference type="InterPro" id="IPR008979">
    <property type="entry name" value="Galactose-bd-like_sf"/>
</dbReference>
<evidence type="ECO:0000256" key="1">
    <source>
        <dbReference type="ARBA" id="ARBA00022670"/>
    </source>
</evidence>
<dbReference type="PRINTS" id="PR00723">
    <property type="entry name" value="SUBTILISIN"/>
</dbReference>
<dbReference type="InterPro" id="IPR022398">
    <property type="entry name" value="Peptidase_S8_His-AS"/>
</dbReference>
<reference evidence="8" key="1">
    <citation type="submission" date="2020-07" db="EMBL/GenBank/DDBJ databases">
        <title>Huge and variable diversity of episymbiotic CPR bacteria and DPANN archaea in groundwater ecosystems.</title>
        <authorList>
            <person name="He C.Y."/>
            <person name="Keren R."/>
            <person name="Whittaker M."/>
            <person name="Farag I.F."/>
            <person name="Doudna J."/>
            <person name="Cate J.H.D."/>
            <person name="Banfield J.F."/>
        </authorList>
    </citation>
    <scope>NUCLEOTIDE SEQUENCE</scope>
    <source>
        <strain evidence="8">NC_groundwater_672_Ag_B-0.1um_62_36</strain>
    </source>
</reference>
<dbReference type="EMBL" id="JACPRF010000311">
    <property type="protein sequence ID" value="MBI2877257.1"/>
    <property type="molecule type" value="Genomic_DNA"/>
</dbReference>
<dbReference type="CDD" id="cd07498">
    <property type="entry name" value="Peptidases_S8_15"/>
    <property type="match status" value="1"/>
</dbReference>
<dbReference type="PANTHER" id="PTHR42884">
    <property type="entry name" value="PROPROTEIN CONVERTASE SUBTILISIN/KEXIN-RELATED"/>
    <property type="match status" value="1"/>
</dbReference>
<dbReference type="PROSITE" id="PS00137">
    <property type="entry name" value="SUBTILASE_HIS"/>
    <property type="match status" value="1"/>
</dbReference>
<dbReference type="InterPro" id="IPR015500">
    <property type="entry name" value="Peptidase_S8_subtilisin-rel"/>
</dbReference>
<dbReference type="PROSITE" id="PS00138">
    <property type="entry name" value="SUBTILASE_SER"/>
    <property type="match status" value="1"/>
</dbReference>
<dbReference type="SUPFAM" id="SSF52743">
    <property type="entry name" value="Subtilisin-like"/>
    <property type="match status" value="1"/>
</dbReference>
<keyword evidence="2 5" id="KW-0378">Hydrolase</keyword>
<gene>
    <name evidence="8" type="ORF">HYY20_10280</name>
</gene>
<dbReference type="Proteomes" id="UP000769766">
    <property type="component" value="Unassembled WGS sequence"/>
</dbReference>
<accession>A0A932FXD4</accession>
<dbReference type="InterPro" id="IPR023828">
    <property type="entry name" value="Peptidase_S8_Ser-AS"/>
</dbReference>
<keyword evidence="1 5" id="KW-0645">Protease</keyword>
<keyword evidence="3 5" id="KW-0720">Serine protease</keyword>
<organism evidence="8 9">
    <name type="scientific">Tectimicrobiota bacterium</name>
    <dbReference type="NCBI Taxonomy" id="2528274"/>
    <lineage>
        <taxon>Bacteria</taxon>
        <taxon>Pseudomonadati</taxon>
        <taxon>Nitrospinota/Tectimicrobiota group</taxon>
        <taxon>Candidatus Tectimicrobiota</taxon>
    </lineage>
</organism>
<feature type="domain" description="P/Homo B" evidence="7">
    <location>
        <begin position="523"/>
        <end position="648"/>
    </location>
</feature>
<evidence type="ECO:0000256" key="5">
    <source>
        <dbReference type="PROSITE-ProRule" id="PRU01240"/>
    </source>
</evidence>
<dbReference type="PROSITE" id="PS51829">
    <property type="entry name" value="P_HOMO_B"/>
    <property type="match status" value="1"/>
</dbReference>
<evidence type="ECO:0000259" key="7">
    <source>
        <dbReference type="PROSITE" id="PS51829"/>
    </source>
</evidence>
<dbReference type="InterPro" id="IPR023827">
    <property type="entry name" value="Peptidase_S8_Asp-AS"/>
</dbReference>
<dbReference type="Gene3D" id="2.60.120.260">
    <property type="entry name" value="Galactose-binding domain-like"/>
    <property type="match status" value="1"/>
</dbReference>
<dbReference type="GO" id="GO:0012505">
    <property type="term" value="C:endomembrane system"/>
    <property type="evidence" value="ECO:0007669"/>
    <property type="project" value="UniProtKB-ARBA"/>
</dbReference>
<proteinExistence type="inferred from homology"/>
<evidence type="ECO:0000256" key="6">
    <source>
        <dbReference type="RuleBase" id="RU003355"/>
    </source>
</evidence>
<dbReference type="InterPro" id="IPR036852">
    <property type="entry name" value="Peptidase_S8/S53_dom_sf"/>
</dbReference>
<comment type="similarity">
    <text evidence="5 6">Belongs to the peptidase S8 family.</text>
</comment>
<feature type="active site" description="Charge relay system" evidence="4 5">
    <location>
        <position position="268"/>
    </location>
</feature>
<dbReference type="InterPro" id="IPR002884">
    <property type="entry name" value="P_dom"/>
</dbReference>
<dbReference type="Gene3D" id="3.40.50.200">
    <property type="entry name" value="Peptidase S8/S53 domain"/>
    <property type="match status" value="1"/>
</dbReference>
<dbReference type="GO" id="GO:0016020">
    <property type="term" value="C:membrane"/>
    <property type="evidence" value="ECO:0007669"/>
    <property type="project" value="TreeGrafter"/>
</dbReference>
<dbReference type="SUPFAM" id="SSF49785">
    <property type="entry name" value="Galactose-binding domain-like"/>
    <property type="match status" value="1"/>
</dbReference>
<protein>
    <submittedName>
        <fullName evidence="8">S8 family serine peptidase</fullName>
    </submittedName>
</protein>
<feature type="active site" description="Charge relay system" evidence="4 5">
    <location>
        <position position="449"/>
    </location>
</feature>
<sequence length="648" mass="70202">MDEIKLTIGGREVTFKKIKTQFGVRLKQGKASSVEALRAACGPVDKDEISHTQTVRNADMDLFAIPEDRLERTTDELRRCRTSDVVTHLYTLDDTLEGAVIPTGTLTLRFAPGVSKERKEQILRDHGLEIVEDLPELGNAHTVRLTSASTENPLKIAARLQQQPEVATAEPDLAFRAVLHYIPQDPLYRQQWHLRNRGDQAGLQSGADVKAEAAWDITRGSREIVVCVIDDGFDLDHPDFDASDKIVAPYDFGQEDQDPNPAASDDDHGTACAGVAVAEENGEGVVGLAPRCSLMPIRMSLWLDTESVRRMFQYAMNHGADVISCSWSAAAWDFPLPEKMAGAIRQAATQGRNGKGCVILFAAGNEDRPLNGMKDGQRSYQGFALHPDVIAVGASNSLDLRSSYSNHGPELALCAPSSGSPGRRIVTTDRQGAAGYDPSGYTSSFGGTSSATPLAAGLAALILSANPDLSSAEVKRIMMETADRIDPTSGQYDASGHSSWYGHGRINAARAVAQAAGRDGETGLPQALYMERRVGRPIPDQGEIQDVIPFPLEVSVQAIEVVLHITHSYRGDLRVTLLREGLPPIVLHDQTGGNADDLILTYRSASDPRLQSLVGISARGNWTLKVEDRARQDVGALQKWGIGITYRA</sequence>
<comment type="caution">
    <text evidence="8">The sequence shown here is derived from an EMBL/GenBank/DDBJ whole genome shotgun (WGS) entry which is preliminary data.</text>
</comment>
<dbReference type="Pfam" id="PF01483">
    <property type="entry name" value="P_proprotein"/>
    <property type="match status" value="1"/>
</dbReference>
<evidence type="ECO:0000256" key="4">
    <source>
        <dbReference type="PIRSR" id="PIRSR615500-1"/>
    </source>
</evidence>
<evidence type="ECO:0000313" key="9">
    <source>
        <dbReference type="Proteomes" id="UP000769766"/>
    </source>
</evidence>
<dbReference type="AlphaFoldDB" id="A0A932FXD4"/>